<dbReference type="PANTHER" id="PTHR13947:SF50">
    <property type="entry name" value="ACETYLTRANSFERASE, GNAT FAMILY FAMILY"/>
    <property type="match status" value="1"/>
</dbReference>
<gene>
    <name evidence="5" type="ORF">M406DRAFT_345606</name>
</gene>
<dbReference type="OrthoDB" id="5343688at2759"/>
<evidence type="ECO:0000256" key="1">
    <source>
        <dbReference type="ARBA" id="ARBA00022679"/>
    </source>
</evidence>
<feature type="compositionally biased region" description="Basic residues" evidence="2">
    <location>
        <begin position="283"/>
        <end position="298"/>
    </location>
</feature>
<evidence type="ECO:0000259" key="4">
    <source>
        <dbReference type="PROSITE" id="PS51186"/>
    </source>
</evidence>
<feature type="transmembrane region" description="Helical" evidence="3">
    <location>
        <begin position="165"/>
        <end position="185"/>
    </location>
</feature>
<dbReference type="GeneID" id="63839234"/>
<evidence type="ECO:0000313" key="6">
    <source>
        <dbReference type="Proteomes" id="UP000803844"/>
    </source>
</evidence>
<keyword evidence="1" id="KW-0808">Transferase</keyword>
<keyword evidence="6" id="KW-1185">Reference proteome</keyword>
<sequence>MATTTATTTTTTSYYPSTQCTHIELDLSACHLGPNSIADRINDVVPGLKTSTAFFHFLRANLALQPSSLSSNVSTPLLEPLAIPNNPAGPALSPSPLGRILTTTTSTPTTINTRRPASPRRQPPRRLDDDLSIPPLSLDILTSQSDKTAALALIADSIAQQRPRAAISLASHPLLLAGLALALALTYKLAWATRTILAVALAAGFVVAYLVAIHRATAGYSQLAQDLDDDFLTATTSSSSSSASADAAASGEDIVIGAHLGTKLVGACVLRLEPGPPTASSPRSRRNRHHPQSHRRGGRGVLRAWTVRTDCRGQGVGADLLREAVRTTRDRCGREAEVGFAAEHANSAVFLPEMFNRALRLGERRAAGALERVLGEWDGMRRKR</sequence>
<dbReference type="AlphaFoldDB" id="A0A9P4Y6C5"/>
<dbReference type="Gene3D" id="3.40.630.30">
    <property type="match status" value="1"/>
</dbReference>
<evidence type="ECO:0000256" key="2">
    <source>
        <dbReference type="SAM" id="MobiDB-lite"/>
    </source>
</evidence>
<keyword evidence="3" id="KW-1133">Transmembrane helix</keyword>
<feature type="transmembrane region" description="Helical" evidence="3">
    <location>
        <begin position="191"/>
        <end position="212"/>
    </location>
</feature>
<dbReference type="InterPro" id="IPR016181">
    <property type="entry name" value="Acyl_CoA_acyltransferase"/>
</dbReference>
<protein>
    <recommendedName>
        <fullName evidence="4">N-acetyltransferase domain-containing protein</fullName>
    </recommendedName>
</protein>
<reference evidence="5" key="1">
    <citation type="journal article" date="2020" name="Phytopathology">
        <title>Genome sequence of the chestnut blight fungus Cryphonectria parasitica EP155: A fundamental resource for an archetypical invasive plant pathogen.</title>
        <authorList>
            <person name="Crouch J.A."/>
            <person name="Dawe A."/>
            <person name="Aerts A."/>
            <person name="Barry K."/>
            <person name="Churchill A.C.L."/>
            <person name="Grimwood J."/>
            <person name="Hillman B."/>
            <person name="Milgroom M.G."/>
            <person name="Pangilinan J."/>
            <person name="Smith M."/>
            <person name="Salamov A."/>
            <person name="Schmutz J."/>
            <person name="Yadav J."/>
            <person name="Grigoriev I.V."/>
            <person name="Nuss D."/>
        </authorList>
    </citation>
    <scope>NUCLEOTIDE SEQUENCE</scope>
    <source>
        <strain evidence="5">EP155</strain>
    </source>
</reference>
<accession>A0A9P4Y6C5</accession>
<feature type="compositionally biased region" description="Low complexity" evidence="2">
    <location>
        <begin position="102"/>
        <end position="120"/>
    </location>
</feature>
<organism evidence="5 6">
    <name type="scientific">Cryphonectria parasitica (strain ATCC 38755 / EP155)</name>
    <dbReference type="NCBI Taxonomy" id="660469"/>
    <lineage>
        <taxon>Eukaryota</taxon>
        <taxon>Fungi</taxon>
        <taxon>Dikarya</taxon>
        <taxon>Ascomycota</taxon>
        <taxon>Pezizomycotina</taxon>
        <taxon>Sordariomycetes</taxon>
        <taxon>Sordariomycetidae</taxon>
        <taxon>Diaporthales</taxon>
        <taxon>Cryphonectriaceae</taxon>
        <taxon>Cryphonectria-Endothia species complex</taxon>
        <taxon>Cryphonectria</taxon>
    </lineage>
</organism>
<evidence type="ECO:0000313" key="5">
    <source>
        <dbReference type="EMBL" id="KAF3767752.1"/>
    </source>
</evidence>
<feature type="region of interest" description="Disordered" evidence="2">
    <location>
        <begin position="275"/>
        <end position="300"/>
    </location>
</feature>
<dbReference type="Proteomes" id="UP000803844">
    <property type="component" value="Unassembled WGS sequence"/>
</dbReference>
<dbReference type="GO" id="GO:0008080">
    <property type="term" value="F:N-acetyltransferase activity"/>
    <property type="evidence" value="ECO:0007669"/>
    <property type="project" value="InterPro"/>
</dbReference>
<proteinExistence type="predicted"/>
<feature type="domain" description="N-acetyltransferase" evidence="4">
    <location>
        <begin position="211"/>
        <end position="384"/>
    </location>
</feature>
<keyword evidence="3" id="KW-0472">Membrane</keyword>
<dbReference type="PROSITE" id="PS51186">
    <property type="entry name" value="GNAT"/>
    <property type="match status" value="1"/>
</dbReference>
<dbReference type="Pfam" id="PF00583">
    <property type="entry name" value="Acetyltransf_1"/>
    <property type="match status" value="1"/>
</dbReference>
<dbReference type="RefSeq" id="XP_040778713.1">
    <property type="nucleotide sequence ID" value="XM_040922105.1"/>
</dbReference>
<feature type="region of interest" description="Disordered" evidence="2">
    <location>
        <begin position="92"/>
        <end position="132"/>
    </location>
</feature>
<evidence type="ECO:0000256" key="3">
    <source>
        <dbReference type="SAM" id="Phobius"/>
    </source>
</evidence>
<dbReference type="PANTHER" id="PTHR13947">
    <property type="entry name" value="GNAT FAMILY N-ACETYLTRANSFERASE"/>
    <property type="match status" value="1"/>
</dbReference>
<dbReference type="InterPro" id="IPR050769">
    <property type="entry name" value="NAT_camello-type"/>
</dbReference>
<dbReference type="EMBL" id="MU032346">
    <property type="protein sequence ID" value="KAF3767752.1"/>
    <property type="molecule type" value="Genomic_DNA"/>
</dbReference>
<keyword evidence="3" id="KW-0812">Transmembrane</keyword>
<dbReference type="SUPFAM" id="SSF55729">
    <property type="entry name" value="Acyl-CoA N-acyltransferases (Nat)"/>
    <property type="match status" value="1"/>
</dbReference>
<dbReference type="InterPro" id="IPR000182">
    <property type="entry name" value="GNAT_dom"/>
</dbReference>
<name>A0A9P4Y6C5_CRYP1</name>
<comment type="caution">
    <text evidence="5">The sequence shown here is derived from an EMBL/GenBank/DDBJ whole genome shotgun (WGS) entry which is preliminary data.</text>
</comment>